<feature type="domain" description="AB hydrolase-1" evidence="1">
    <location>
        <begin position="27"/>
        <end position="281"/>
    </location>
</feature>
<reference evidence="2" key="1">
    <citation type="submission" date="2018-05" db="EMBL/GenBank/DDBJ databases">
        <authorList>
            <person name="Lanie J.A."/>
            <person name="Ng W.-L."/>
            <person name="Kazmierczak K.M."/>
            <person name="Andrzejewski T.M."/>
            <person name="Davidsen T.M."/>
            <person name="Wayne K.J."/>
            <person name="Tettelin H."/>
            <person name="Glass J.I."/>
            <person name="Rusch D."/>
            <person name="Podicherti R."/>
            <person name="Tsui H.-C.T."/>
            <person name="Winkler M.E."/>
        </authorList>
    </citation>
    <scope>NUCLEOTIDE SEQUENCE</scope>
</reference>
<gene>
    <name evidence="2" type="ORF">METZ01_LOCUS217446</name>
</gene>
<name>A0A382FPP2_9ZZZZ</name>
<dbReference type="EMBL" id="UINC01050981">
    <property type="protein sequence ID" value="SVB64592.1"/>
    <property type="molecule type" value="Genomic_DNA"/>
</dbReference>
<protein>
    <recommendedName>
        <fullName evidence="1">AB hydrolase-1 domain-containing protein</fullName>
    </recommendedName>
</protein>
<sequence length="292" mass="32168">MNLVEHRLDINGMKAVCFEQAGQDPSVVFAHATGFHARCWDEVIENLANQQCYAPDLRGHGRSEKTPPPYSWPVFAEDILGLCESFDIKGAIGVGHSMGGYAVTVAAALNPKIFSALLLIDPVILPPEAYLESRSTSQHFVARRRNEWSSVSEMFERFSARSPFNSWRSEALQLYCEYGLLPNSEGTGFVLACPPAIEAAVYDGGKAKDPYPLLGNIQIPVRILRSSFKSSKKVDEDDKTPNMSASPTVKNLAGSFQNASDILLYERSHFIPMEDPVLVAEQVKDLITVVTS</sequence>
<accession>A0A382FPP2</accession>
<dbReference type="AlphaFoldDB" id="A0A382FPP2"/>
<dbReference type="Gene3D" id="3.40.50.1820">
    <property type="entry name" value="alpha/beta hydrolase"/>
    <property type="match status" value="1"/>
</dbReference>
<dbReference type="PANTHER" id="PTHR43798">
    <property type="entry name" value="MONOACYLGLYCEROL LIPASE"/>
    <property type="match status" value="1"/>
</dbReference>
<proteinExistence type="predicted"/>
<dbReference type="InterPro" id="IPR029058">
    <property type="entry name" value="AB_hydrolase_fold"/>
</dbReference>
<dbReference type="Pfam" id="PF12697">
    <property type="entry name" value="Abhydrolase_6"/>
    <property type="match status" value="1"/>
</dbReference>
<evidence type="ECO:0000313" key="2">
    <source>
        <dbReference type="EMBL" id="SVB64592.1"/>
    </source>
</evidence>
<dbReference type="SUPFAM" id="SSF53474">
    <property type="entry name" value="alpha/beta-Hydrolases"/>
    <property type="match status" value="1"/>
</dbReference>
<evidence type="ECO:0000259" key="1">
    <source>
        <dbReference type="Pfam" id="PF12697"/>
    </source>
</evidence>
<dbReference type="InterPro" id="IPR050266">
    <property type="entry name" value="AB_hydrolase_sf"/>
</dbReference>
<dbReference type="InterPro" id="IPR000073">
    <property type="entry name" value="AB_hydrolase_1"/>
</dbReference>
<organism evidence="2">
    <name type="scientific">marine metagenome</name>
    <dbReference type="NCBI Taxonomy" id="408172"/>
    <lineage>
        <taxon>unclassified sequences</taxon>
        <taxon>metagenomes</taxon>
        <taxon>ecological metagenomes</taxon>
    </lineage>
</organism>